<name>A0A9Q0MA75_BLOTA</name>
<evidence type="ECO:0000313" key="10">
    <source>
        <dbReference type="Proteomes" id="UP001142055"/>
    </source>
</evidence>
<feature type="domain" description="Cation-transporting P-type ATPase C-terminal" evidence="8">
    <location>
        <begin position="581"/>
        <end position="654"/>
    </location>
</feature>
<comment type="caution">
    <text evidence="9">The sequence shown here is derived from an EMBL/GenBank/DDBJ whole genome shotgun (WGS) entry which is preliminary data.</text>
</comment>
<dbReference type="InterPro" id="IPR023214">
    <property type="entry name" value="HAD_sf"/>
</dbReference>
<dbReference type="Pfam" id="PF00122">
    <property type="entry name" value="E1-E2_ATPase"/>
    <property type="match status" value="1"/>
</dbReference>
<dbReference type="Gene3D" id="3.40.50.1000">
    <property type="entry name" value="HAD superfamily/HAD-like"/>
    <property type="match status" value="1"/>
</dbReference>
<sequence length="704" mass="79789">MCRYATVIRDGIPNSVFQEHIAVGDEIIFHQGDQICADIKLVECAGVYLNYDMLTIRQKHYYERIYGDCHRLFLLGDIVFRGSFVRSAIYASIMTEALLPTFNVAKSQTAKALASKNCYIKNIESLETLGTTTIICTNKTGVITSCRMIVSSIWINNQTIASYEFIRDYKNKKLAEPFASFVRASALSVFGHFAVDHEPNVSSFKRNAIGKPTEIALLRYMDAFLGDIESFKERYEKLLELSFSWFNKCSLKVFALNNDQLLITIKGEPEAIIYKSSHILTVEGLKRFSQTNKAHLVSLCDKLGRERLRIIGLYNTNLFEILLTCLFLVAIAQVIMANNKKYYKRNGQLDSNKFSRILENNEMKLQFLGLITLQNPVRLAVPEAIFKCRSAGIKVIMITADHPETGLSVAETAGIVLKKQTINLNIESDNDDELTKLETIPNVYTGSDLARLTDSQLIKIIHSMNDLVFARISEMDKLRIVNCCRQNKSIVAVTGLASTDIPIFDRSHVRISLKCGTDITKRNSDIILLDDNFASIINGIEEGRVLFENIKKSLCYTLSSKPAELMPYLIYTIFSSPQVASSLTILAIDLFTDNLSPIALGYESGESHVMSGYPTHMCNDNVFTYRTIHISLFFYGIIQFMSGIFAYFVIMGDNGFYFSDILFTRERWKSAAINDYEDSYGQEWVRITISSFIYEFHHFSLIDP</sequence>
<dbReference type="Gene3D" id="1.20.1110.10">
    <property type="entry name" value="Calcium-transporting ATPase, transmembrane domain"/>
    <property type="match status" value="1"/>
</dbReference>
<evidence type="ECO:0000256" key="1">
    <source>
        <dbReference type="ARBA" id="ARBA00004651"/>
    </source>
</evidence>
<feature type="transmembrane region" description="Helical" evidence="6">
    <location>
        <begin position="318"/>
        <end position="337"/>
    </location>
</feature>
<dbReference type="Gene3D" id="3.40.1110.10">
    <property type="entry name" value="Calcium-transporting ATPase, cytoplasmic domain N"/>
    <property type="match status" value="1"/>
</dbReference>
<keyword evidence="2" id="KW-1003">Cell membrane</keyword>
<feature type="domain" description="P-type ATPase A" evidence="7">
    <location>
        <begin position="4"/>
        <end position="55"/>
    </location>
</feature>
<dbReference type="InterPro" id="IPR036412">
    <property type="entry name" value="HAD-like_sf"/>
</dbReference>
<dbReference type="Pfam" id="PF00689">
    <property type="entry name" value="Cation_ATPase_C"/>
    <property type="match status" value="1"/>
</dbReference>
<dbReference type="InterPro" id="IPR008250">
    <property type="entry name" value="ATPase_P-typ_transduc_dom_A_sf"/>
</dbReference>
<dbReference type="GO" id="GO:0006883">
    <property type="term" value="P:intracellular sodium ion homeostasis"/>
    <property type="evidence" value="ECO:0007669"/>
    <property type="project" value="TreeGrafter"/>
</dbReference>
<dbReference type="PRINTS" id="PR00119">
    <property type="entry name" value="CATATPASE"/>
</dbReference>
<dbReference type="Proteomes" id="UP001142055">
    <property type="component" value="Chromosome 1"/>
</dbReference>
<dbReference type="GO" id="GO:0000166">
    <property type="term" value="F:nucleotide binding"/>
    <property type="evidence" value="ECO:0007669"/>
    <property type="project" value="InterPro"/>
</dbReference>
<dbReference type="Gene3D" id="2.70.150.10">
    <property type="entry name" value="Calcium-transporting ATPase, cytoplasmic transduction domain A"/>
    <property type="match status" value="1"/>
</dbReference>
<dbReference type="GO" id="GO:0005886">
    <property type="term" value="C:plasma membrane"/>
    <property type="evidence" value="ECO:0007669"/>
    <property type="project" value="UniProtKB-SubCell"/>
</dbReference>
<dbReference type="GO" id="GO:1902600">
    <property type="term" value="P:proton transmembrane transport"/>
    <property type="evidence" value="ECO:0007669"/>
    <property type="project" value="TreeGrafter"/>
</dbReference>
<dbReference type="GO" id="GO:0005391">
    <property type="term" value="F:P-type sodium:potassium-exchanging transporter activity"/>
    <property type="evidence" value="ECO:0007669"/>
    <property type="project" value="TreeGrafter"/>
</dbReference>
<evidence type="ECO:0000259" key="8">
    <source>
        <dbReference type="Pfam" id="PF00689"/>
    </source>
</evidence>
<dbReference type="InterPro" id="IPR006068">
    <property type="entry name" value="ATPase_P-typ_cation-transptr_C"/>
</dbReference>
<reference evidence="9" key="1">
    <citation type="submission" date="2022-12" db="EMBL/GenBank/DDBJ databases">
        <title>Genome assemblies of Blomia tropicalis.</title>
        <authorList>
            <person name="Cui Y."/>
        </authorList>
    </citation>
    <scope>NUCLEOTIDE SEQUENCE</scope>
    <source>
        <tissue evidence="9">Adult mites</tissue>
    </source>
</reference>
<dbReference type="FunFam" id="1.20.1110.10:FF:000095">
    <property type="entry name" value="Sodium/potassium-transporting ATPase subunit alpha-1"/>
    <property type="match status" value="1"/>
</dbReference>
<dbReference type="GO" id="GO:1990573">
    <property type="term" value="P:potassium ion import across plasma membrane"/>
    <property type="evidence" value="ECO:0007669"/>
    <property type="project" value="TreeGrafter"/>
</dbReference>
<dbReference type="InterPro" id="IPR059000">
    <property type="entry name" value="ATPase_P-type_domA"/>
</dbReference>
<protein>
    <submittedName>
        <fullName evidence="9">Uncharacterized protein</fullName>
    </submittedName>
</protein>
<proteinExistence type="predicted"/>
<evidence type="ECO:0000256" key="5">
    <source>
        <dbReference type="ARBA" id="ARBA00023136"/>
    </source>
</evidence>
<evidence type="ECO:0000259" key="7">
    <source>
        <dbReference type="Pfam" id="PF00122"/>
    </source>
</evidence>
<dbReference type="GO" id="GO:0030007">
    <property type="term" value="P:intracellular potassium ion homeostasis"/>
    <property type="evidence" value="ECO:0007669"/>
    <property type="project" value="TreeGrafter"/>
</dbReference>
<dbReference type="GO" id="GO:0036376">
    <property type="term" value="P:sodium ion export across plasma membrane"/>
    <property type="evidence" value="ECO:0007669"/>
    <property type="project" value="TreeGrafter"/>
</dbReference>
<dbReference type="PANTHER" id="PTHR43294:SF21">
    <property type="entry name" value="CATION TRANSPORTING ATPASE"/>
    <property type="match status" value="1"/>
</dbReference>
<dbReference type="AlphaFoldDB" id="A0A9Q0MA75"/>
<evidence type="ECO:0000256" key="3">
    <source>
        <dbReference type="ARBA" id="ARBA00022692"/>
    </source>
</evidence>
<dbReference type="PRINTS" id="PR00121">
    <property type="entry name" value="NAKATPASE"/>
</dbReference>
<organism evidence="9 10">
    <name type="scientific">Blomia tropicalis</name>
    <name type="common">Mite</name>
    <dbReference type="NCBI Taxonomy" id="40697"/>
    <lineage>
        <taxon>Eukaryota</taxon>
        <taxon>Metazoa</taxon>
        <taxon>Ecdysozoa</taxon>
        <taxon>Arthropoda</taxon>
        <taxon>Chelicerata</taxon>
        <taxon>Arachnida</taxon>
        <taxon>Acari</taxon>
        <taxon>Acariformes</taxon>
        <taxon>Sarcoptiformes</taxon>
        <taxon>Astigmata</taxon>
        <taxon>Glycyphagoidea</taxon>
        <taxon>Echimyopodidae</taxon>
        <taxon>Blomia</taxon>
    </lineage>
</organism>
<dbReference type="InterPro" id="IPR023299">
    <property type="entry name" value="ATPase_P-typ_cyto_dom_N"/>
</dbReference>
<dbReference type="Pfam" id="PF13246">
    <property type="entry name" value="Cation_ATPase"/>
    <property type="match status" value="1"/>
</dbReference>
<evidence type="ECO:0000256" key="4">
    <source>
        <dbReference type="ARBA" id="ARBA00022989"/>
    </source>
</evidence>
<dbReference type="SUPFAM" id="SSF56784">
    <property type="entry name" value="HAD-like"/>
    <property type="match status" value="1"/>
</dbReference>
<keyword evidence="10" id="KW-1185">Reference proteome</keyword>
<dbReference type="SUPFAM" id="SSF81653">
    <property type="entry name" value="Calcium ATPase, transduction domain A"/>
    <property type="match status" value="1"/>
</dbReference>
<accession>A0A9Q0MA75</accession>
<dbReference type="InterPro" id="IPR050510">
    <property type="entry name" value="Cation_transp_ATPase_P-type"/>
</dbReference>
<keyword evidence="5 6" id="KW-0472">Membrane</keyword>
<evidence type="ECO:0000256" key="2">
    <source>
        <dbReference type="ARBA" id="ARBA00022475"/>
    </source>
</evidence>
<dbReference type="SUPFAM" id="SSF81660">
    <property type="entry name" value="Metal cation-transporting ATPase, ATP-binding domain N"/>
    <property type="match status" value="1"/>
</dbReference>
<evidence type="ECO:0000313" key="9">
    <source>
        <dbReference type="EMBL" id="KAJ6221962.1"/>
    </source>
</evidence>
<feature type="transmembrane region" description="Helical" evidence="6">
    <location>
        <begin position="632"/>
        <end position="650"/>
    </location>
</feature>
<dbReference type="InterPro" id="IPR023298">
    <property type="entry name" value="ATPase_P-typ_TM_dom_sf"/>
</dbReference>
<gene>
    <name evidence="9" type="ORF">RDWZM_000507</name>
</gene>
<evidence type="ECO:0000256" key="6">
    <source>
        <dbReference type="SAM" id="Phobius"/>
    </source>
</evidence>
<keyword evidence="4 6" id="KW-1133">Transmembrane helix</keyword>
<comment type="subcellular location">
    <subcellularLocation>
        <location evidence="1">Cell membrane</location>
        <topology evidence="1">Multi-pass membrane protein</topology>
    </subcellularLocation>
</comment>
<dbReference type="SUPFAM" id="SSF81665">
    <property type="entry name" value="Calcium ATPase, transmembrane domain M"/>
    <property type="match status" value="1"/>
</dbReference>
<dbReference type="PANTHER" id="PTHR43294">
    <property type="entry name" value="SODIUM/POTASSIUM-TRANSPORTING ATPASE SUBUNIT ALPHA"/>
    <property type="match status" value="1"/>
</dbReference>
<dbReference type="EMBL" id="JAPWDV010000001">
    <property type="protein sequence ID" value="KAJ6221962.1"/>
    <property type="molecule type" value="Genomic_DNA"/>
</dbReference>
<keyword evidence="3 6" id="KW-0812">Transmembrane</keyword>